<dbReference type="Gene3D" id="3.60.10.10">
    <property type="entry name" value="Endonuclease/exonuclease/phosphatase"/>
    <property type="match status" value="1"/>
</dbReference>
<evidence type="ECO:0000259" key="1">
    <source>
        <dbReference type="Pfam" id="PF03372"/>
    </source>
</evidence>
<evidence type="ECO:0000313" key="3">
    <source>
        <dbReference type="Proteomes" id="UP001143480"/>
    </source>
</evidence>
<keyword evidence="3" id="KW-1185">Reference proteome</keyword>
<dbReference type="AlphaFoldDB" id="A0A9W6KK63"/>
<sequence>MRLASFNVENLFARAKAMDTTVREVGEPALAAFERFNRIAGHSEYTPEDRAAMLDALVTLGVLVQTRDGRRLNPRQFDTAWALLRENRGDFLAAPADKEPHIVAAGRGDWTGWVELITEPVDEVGTRMTARVIKDVGADVICLVEAENRPALVRFNDELLGRQYEHAMLVDGNDPRGIDVGLLCTDVVDIDWVRSHVDVPDPAVPGKRLFSRDCPLYKLRLPGGQDLYLLLNHLKSQSFASGDPDPLRTRQSTEVRAIYDRLRAQGAQYVAVLGDFNKGPDRADPKRHPTLEALLGAGSPLVSCFDLDAFGELFDPKDADRERPGTFQSCTISNRLDYILLSPELAAKVTGGGVFRKGLWGSPANKTPPKLWSVYPEITAAKHAASDHAAVWVDLDLAGA</sequence>
<comment type="caution">
    <text evidence="2">The sequence shown here is derived from an EMBL/GenBank/DDBJ whole genome shotgun (WGS) entry which is preliminary data.</text>
</comment>
<dbReference type="Proteomes" id="UP001143480">
    <property type="component" value="Unassembled WGS sequence"/>
</dbReference>
<dbReference type="Pfam" id="PF03372">
    <property type="entry name" value="Exo_endo_phos"/>
    <property type="match status" value="1"/>
</dbReference>
<dbReference type="InterPro" id="IPR005135">
    <property type="entry name" value="Endo/exonuclease/phosphatase"/>
</dbReference>
<name>A0A9W6KK63_9ACTN</name>
<dbReference type="SUPFAM" id="SSF56219">
    <property type="entry name" value="DNase I-like"/>
    <property type="match status" value="1"/>
</dbReference>
<reference evidence="2" key="1">
    <citation type="journal article" date="2014" name="Int. J. Syst. Evol. Microbiol.">
        <title>Complete genome sequence of Corynebacterium casei LMG S-19264T (=DSM 44701T), isolated from a smear-ripened cheese.</title>
        <authorList>
            <consortium name="US DOE Joint Genome Institute (JGI-PGF)"/>
            <person name="Walter F."/>
            <person name="Albersmeier A."/>
            <person name="Kalinowski J."/>
            <person name="Ruckert C."/>
        </authorList>
    </citation>
    <scope>NUCLEOTIDE SEQUENCE</scope>
    <source>
        <strain evidence="2">VKM Ac-1321</strain>
    </source>
</reference>
<dbReference type="GO" id="GO:0003824">
    <property type="term" value="F:catalytic activity"/>
    <property type="evidence" value="ECO:0007669"/>
    <property type="project" value="InterPro"/>
</dbReference>
<protein>
    <recommendedName>
        <fullName evidence="1">Endonuclease/exonuclease/phosphatase domain-containing protein</fullName>
    </recommendedName>
</protein>
<evidence type="ECO:0000313" key="2">
    <source>
        <dbReference type="EMBL" id="GLL01640.1"/>
    </source>
</evidence>
<reference evidence="2" key="2">
    <citation type="submission" date="2023-01" db="EMBL/GenBank/DDBJ databases">
        <authorList>
            <person name="Sun Q."/>
            <person name="Evtushenko L."/>
        </authorList>
    </citation>
    <scope>NUCLEOTIDE SEQUENCE</scope>
    <source>
        <strain evidence="2">VKM Ac-1321</strain>
    </source>
</reference>
<accession>A0A9W6KK63</accession>
<dbReference type="InterPro" id="IPR036691">
    <property type="entry name" value="Endo/exonu/phosph_ase_sf"/>
</dbReference>
<proteinExistence type="predicted"/>
<gene>
    <name evidence="2" type="ORF">GCM10017581_033820</name>
</gene>
<dbReference type="EMBL" id="BSFP01000017">
    <property type="protein sequence ID" value="GLL01640.1"/>
    <property type="molecule type" value="Genomic_DNA"/>
</dbReference>
<feature type="domain" description="Endonuclease/exonuclease/phosphatase" evidence="1">
    <location>
        <begin position="130"/>
        <end position="388"/>
    </location>
</feature>
<dbReference type="RefSeq" id="WP_261964255.1">
    <property type="nucleotide sequence ID" value="NZ_BAAAXA010000003.1"/>
</dbReference>
<organism evidence="2 3">
    <name type="scientific">Dactylosporangium matsuzakiense</name>
    <dbReference type="NCBI Taxonomy" id="53360"/>
    <lineage>
        <taxon>Bacteria</taxon>
        <taxon>Bacillati</taxon>
        <taxon>Actinomycetota</taxon>
        <taxon>Actinomycetes</taxon>
        <taxon>Micromonosporales</taxon>
        <taxon>Micromonosporaceae</taxon>
        <taxon>Dactylosporangium</taxon>
    </lineage>
</organism>